<proteinExistence type="predicted"/>
<dbReference type="Proteomes" id="UP000811844">
    <property type="component" value="Unassembled WGS sequence"/>
</dbReference>
<protein>
    <submittedName>
        <fullName evidence="3">Glutathione S-transferase</fullName>
    </submittedName>
</protein>
<dbReference type="PROSITE" id="PS50404">
    <property type="entry name" value="GST_NTER"/>
    <property type="match status" value="1"/>
</dbReference>
<dbReference type="Pfam" id="PF13417">
    <property type="entry name" value="GST_N_3"/>
    <property type="match status" value="1"/>
</dbReference>
<reference evidence="3 4" key="1">
    <citation type="submission" date="2020-02" db="EMBL/GenBank/DDBJ databases">
        <title>Shewanella WXL01 sp. nov., a marine bacterium isolated from green algae in Luhuitou Fringing Reef (Northern South China Sea).</title>
        <authorList>
            <person name="Wang X."/>
        </authorList>
    </citation>
    <scope>NUCLEOTIDE SEQUENCE [LARGE SCALE GENOMIC DNA]</scope>
    <source>
        <strain evidence="3 4">MCCC 1A01895</strain>
    </source>
</reference>
<keyword evidence="4" id="KW-1185">Reference proteome</keyword>
<dbReference type="PANTHER" id="PTHR43968">
    <property type="match status" value="1"/>
</dbReference>
<dbReference type="PANTHER" id="PTHR43968:SF6">
    <property type="entry name" value="GLUTATHIONE S-TRANSFERASE OMEGA"/>
    <property type="match status" value="1"/>
</dbReference>
<dbReference type="RefSeq" id="WP_153665158.1">
    <property type="nucleotide sequence ID" value="NZ_JAAIKR010000014.1"/>
</dbReference>
<feature type="domain" description="GST N-terminal" evidence="1">
    <location>
        <begin position="2"/>
        <end position="94"/>
    </location>
</feature>
<sequence>MNSAILYNFRRCPYAMRARIIVHLTQFNPLVREILLKDKPDELLAISPKGTVPVLCLDEQNALTELAQQPTSALVIDESLDIARYALANFPYAANLWDTKAYLRNRAQKRVTDMFSALQYQQLLQSGHNEQVLALIAQNDQQFKPWLDKYKYADRHPALPAIEYRDNACQFLAQLEARLSHSKQLFADSPTLADFAILPFIRQFAHVDKPWFRQAPYPRLINWLNTHLDSPLFTITMQKYPLWLDDKSRTLPFQTQ</sequence>
<organism evidence="3 4">
    <name type="scientific">Shewanella intestini</name>
    <dbReference type="NCBI Taxonomy" id="2017544"/>
    <lineage>
        <taxon>Bacteria</taxon>
        <taxon>Pseudomonadati</taxon>
        <taxon>Pseudomonadota</taxon>
        <taxon>Gammaproteobacteria</taxon>
        <taxon>Alteromonadales</taxon>
        <taxon>Shewanellaceae</taxon>
        <taxon>Shewanella</taxon>
    </lineage>
</organism>
<dbReference type="InterPro" id="IPR036282">
    <property type="entry name" value="Glutathione-S-Trfase_C_sf"/>
</dbReference>
<dbReference type="PROSITE" id="PS50405">
    <property type="entry name" value="GST_CTER"/>
    <property type="match status" value="1"/>
</dbReference>
<dbReference type="SUPFAM" id="SSF47616">
    <property type="entry name" value="GST C-terminal domain-like"/>
    <property type="match status" value="1"/>
</dbReference>
<dbReference type="Gene3D" id="1.20.1050.10">
    <property type="match status" value="1"/>
</dbReference>
<evidence type="ECO:0000259" key="1">
    <source>
        <dbReference type="PROSITE" id="PS50404"/>
    </source>
</evidence>
<dbReference type="InterPro" id="IPR036249">
    <property type="entry name" value="Thioredoxin-like_sf"/>
</dbReference>
<dbReference type="CDD" id="cd03196">
    <property type="entry name" value="GST_C_5"/>
    <property type="match status" value="1"/>
</dbReference>
<evidence type="ECO:0000313" key="3">
    <source>
        <dbReference type="EMBL" id="MBR9729035.1"/>
    </source>
</evidence>
<dbReference type="EMBL" id="JAAIKR010000014">
    <property type="protein sequence ID" value="MBR9729035.1"/>
    <property type="molecule type" value="Genomic_DNA"/>
</dbReference>
<comment type="caution">
    <text evidence="3">The sequence shown here is derived from an EMBL/GenBank/DDBJ whole genome shotgun (WGS) entry which is preliminary data.</text>
</comment>
<feature type="domain" description="GST C-terminal" evidence="2">
    <location>
        <begin position="105"/>
        <end position="253"/>
    </location>
</feature>
<evidence type="ECO:0000313" key="4">
    <source>
        <dbReference type="Proteomes" id="UP000811844"/>
    </source>
</evidence>
<evidence type="ECO:0000259" key="2">
    <source>
        <dbReference type="PROSITE" id="PS50405"/>
    </source>
</evidence>
<dbReference type="Gene3D" id="3.40.30.10">
    <property type="entry name" value="Glutaredoxin"/>
    <property type="match status" value="1"/>
</dbReference>
<accession>A0ABS5I6R2</accession>
<name>A0ABS5I6R2_9GAMM</name>
<dbReference type="Pfam" id="PF13410">
    <property type="entry name" value="GST_C_2"/>
    <property type="match status" value="1"/>
</dbReference>
<dbReference type="SUPFAM" id="SSF52833">
    <property type="entry name" value="Thioredoxin-like"/>
    <property type="match status" value="1"/>
</dbReference>
<dbReference type="InterPro" id="IPR010987">
    <property type="entry name" value="Glutathione-S-Trfase_C-like"/>
</dbReference>
<dbReference type="InterPro" id="IPR004045">
    <property type="entry name" value="Glutathione_S-Trfase_N"/>
</dbReference>
<gene>
    <name evidence="3" type="ORF">G3R48_13735</name>
</gene>
<dbReference type="InterPro" id="IPR050983">
    <property type="entry name" value="GST_Omega/HSP26"/>
</dbReference>